<protein>
    <submittedName>
        <fullName evidence="1">Uncharacterized protein</fullName>
    </submittedName>
</protein>
<dbReference type="EMBL" id="PVTF01000001">
    <property type="protein sequence ID" value="PRY46728.1"/>
    <property type="molecule type" value="Genomic_DNA"/>
</dbReference>
<comment type="caution">
    <text evidence="1">The sequence shown here is derived from an EMBL/GenBank/DDBJ whole genome shotgun (WGS) entry which is preliminary data.</text>
</comment>
<evidence type="ECO:0000313" key="1">
    <source>
        <dbReference type="EMBL" id="PRY46728.1"/>
    </source>
</evidence>
<dbReference type="Proteomes" id="UP000239494">
    <property type="component" value="Unassembled WGS sequence"/>
</dbReference>
<organism evidence="1 2">
    <name type="scientific">Umezawaea tangerina</name>
    <dbReference type="NCBI Taxonomy" id="84725"/>
    <lineage>
        <taxon>Bacteria</taxon>
        <taxon>Bacillati</taxon>
        <taxon>Actinomycetota</taxon>
        <taxon>Actinomycetes</taxon>
        <taxon>Pseudonocardiales</taxon>
        <taxon>Pseudonocardiaceae</taxon>
        <taxon>Umezawaea</taxon>
    </lineage>
</organism>
<accession>A0A2T0TMI0</accession>
<gene>
    <name evidence="1" type="ORF">CLV43_1011008</name>
</gene>
<proteinExistence type="predicted"/>
<dbReference type="AlphaFoldDB" id="A0A2T0TMI0"/>
<keyword evidence="2" id="KW-1185">Reference proteome</keyword>
<evidence type="ECO:0000313" key="2">
    <source>
        <dbReference type="Proteomes" id="UP000239494"/>
    </source>
</evidence>
<reference evidence="1 2" key="1">
    <citation type="submission" date="2018-03" db="EMBL/GenBank/DDBJ databases">
        <title>Genomic Encyclopedia of Archaeal and Bacterial Type Strains, Phase II (KMG-II): from individual species to whole genera.</title>
        <authorList>
            <person name="Goeker M."/>
        </authorList>
    </citation>
    <scope>NUCLEOTIDE SEQUENCE [LARGE SCALE GENOMIC DNA]</scope>
    <source>
        <strain evidence="1 2">DSM 44720</strain>
    </source>
</reference>
<name>A0A2T0TMI0_9PSEU</name>
<sequence>MWKVSPVSTASITAAELSRDSRWEIAFTTRTQHRVSRGATPFPPAYPSLLECPGNRCAAGFSATAMLFTAVAASPNPVAISFTFPWYAATSPAA</sequence>